<evidence type="ECO:0000313" key="2">
    <source>
        <dbReference type="EMBL" id="SDZ86694.1"/>
    </source>
</evidence>
<reference evidence="2 3" key="1">
    <citation type="submission" date="2016-10" db="EMBL/GenBank/DDBJ databases">
        <authorList>
            <person name="de Groot N.N."/>
        </authorList>
    </citation>
    <scope>NUCLEOTIDE SEQUENCE [LARGE SCALE GENOMIC DNA]</scope>
    <source>
        <strain evidence="2 3">DSM 23842</strain>
    </source>
</reference>
<dbReference type="RefSeq" id="WP_218138663.1">
    <property type="nucleotide sequence ID" value="NZ_FNQK01000003.1"/>
</dbReference>
<accession>A0A1H3WJW3</accession>
<dbReference type="PANTHER" id="PTHR21666:SF268">
    <property type="entry name" value="PEPTIDASE M23 DOMAIN-CONTAINING PROTEIN"/>
    <property type="match status" value="1"/>
</dbReference>
<dbReference type="AlphaFoldDB" id="A0A1H3WJW3"/>
<proteinExistence type="predicted"/>
<dbReference type="InterPro" id="IPR011055">
    <property type="entry name" value="Dup_hybrid_motif"/>
</dbReference>
<evidence type="ECO:0000313" key="3">
    <source>
        <dbReference type="Proteomes" id="UP000198846"/>
    </source>
</evidence>
<dbReference type="Gene3D" id="2.70.70.10">
    <property type="entry name" value="Glucose Permease (Domain IIA)"/>
    <property type="match status" value="1"/>
</dbReference>
<sequence>MLLSILVILIIGLLLPQNLKMPVKGATASDYHANSYWYYPWGRSVTHKGVDVFAAKGTPVTASTYGLVLFAGDIPVGGKVVVLLGPKWRLHYYAHLDEINTKHFALVSSKSLLGTVGTSGNAAGKAAHLHYSMVTVIPYIWRIDSDRQGWKKMFYLNPIVYF</sequence>
<feature type="domain" description="M23ase beta-sheet core" evidence="1">
    <location>
        <begin position="46"/>
        <end position="133"/>
    </location>
</feature>
<dbReference type="Proteomes" id="UP000198846">
    <property type="component" value="Unassembled WGS sequence"/>
</dbReference>
<dbReference type="Pfam" id="PF01551">
    <property type="entry name" value="Peptidase_M23"/>
    <property type="match status" value="1"/>
</dbReference>
<gene>
    <name evidence="2" type="ORF">SAMN04487990_103103</name>
</gene>
<protein>
    <submittedName>
        <fullName evidence="2">Peptidase family M23</fullName>
    </submittedName>
</protein>
<dbReference type="InterPro" id="IPR050570">
    <property type="entry name" value="Cell_wall_metabolism_enzyme"/>
</dbReference>
<dbReference type="InterPro" id="IPR016047">
    <property type="entry name" value="M23ase_b-sheet_dom"/>
</dbReference>
<evidence type="ECO:0000259" key="1">
    <source>
        <dbReference type="Pfam" id="PF01551"/>
    </source>
</evidence>
<dbReference type="SUPFAM" id="SSF51261">
    <property type="entry name" value="Duplicated hybrid motif"/>
    <property type="match status" value="1"/>
</dbReference>
<dbReference type="EMBL" id="FNQK01000003">
    <property type="protein sequence ID" value="SDZ86694.1"/>
    <property type="molecule type" value="Genomic_DNA"/>
</dbReference>
<dbReference type="PANTHER" id="PTHR21666">
    <property type="entry name" value="PEPTIDASE-RELATED"/>
    <property type="match status" value="1"/>
</dbReference>
<name>A0A1H3WJW3_BIZPA</name>
<organism evidence="2 3">
    <name type="scientific">Bizionia paragorgiae</name>
    <dbReference type="NCBI Taxonomy" id="283786"/>
    <lineage>
        <taxon>Bacteria</taxon>
        <taxon>Pseudomonadati</taxon>
        <taxon>Bacteroidota</taxon>
        <taxon>Flavobacteriia</taxon>
        <taxon>Flavobacteriales</taxon>
        <taxon>Flavobacteriaceae</taxon>
        <taxon>Bizionia</taxon>
    </lineage>
</organism>
<dbReference type="CDD" id="cd12797">
    <property type="entry name" value="M23_peptidase"/>
    <property type="match status" value="1"/>
</dbReference>
<keyword evidence="3" id="KW-1185">Reference proteome</keyword>
<dbReference type="GO" id="GO:0004222">
    <property type="term" value="F:metalloendopeptidase activity"/>
    <property type="evidence" value="ECO:0007669"/>
    <property type="project" value="TreeGrafter"/>
</dbReference>